<accession>A0A4Y3TQH5</accession>
<name>A0A4Y3TQH5_9PROT</name>
<sequence>MFYQVLHDFRASSFQAIQKLRGDCCFVAPYDWLAICKRNLTAKPTRETVRLAEVVQRGSRPMARGRRFRGE</sequence>
<dbReference type="AlphaFoldDB" id="A0A4Y3TQH5"/>
<dbReference type="Proteomes" id="UP000317617">
    <property type="component" value="Unassembled WGS sequence"/>
</dbReference>
<reference evidence="1 2" key="1">
    <citation type="submission" date="2019-06" db="EMBL/GenBank/DDBJ databases">
        <title>Whole genome shotgun sequence of Acetobacter orleanensis NBRC 13752.</title>
        <authorList>
            <person name="Hosoyama A."/>
            <person name="Uohara A."/>
            <person name="Ohji S."/>
            <person name="Ichikawa N."/>
        </authorList>
    </citation>
    <scope>NUCLEOTIDE SEQUENCE [LARGE SCALE GENOMIC DNA]</scope>
    <source>
        <strain evidence="1 2">NBRC 13752</strain>
    </source>
</reference>
<evidence type="ECO:0000313" key="2">
    <source>
        <dbReference type="Proteomes" id="UP000317617"/>
    </source>
</evidence>
<evidence type="ECO:0000313" key="1">
    <source>
        <dbReference type="EMBL" id="GEB84024.1"/>
    </source>
</evidence>
<dbReference type="EMBL" id="BJMU01000026">
    <property type="protein sequence ID" value="GEB84024.1"/>
    <property type="molecule type" value="Genomic_DNA"/>
</dbReference>
<keyword evidence="2" id="KW-1185">Reference proteome</keyword>
<proteinExistence type="predicted"/>
<organism evidence="1 2">
    <name type="scientific">Acetobacter orleanensis</name>
    <dbReference type="NCBI Taxonomy" id="104099"/>
    <lineage>
        <taxon>Bacteria</taxon>
        <taxon>Pseudomonadati</taxon>
        <taxon>Pseudomonadota</taxon>
        <taxon>Alphaproteobacteria</taxon>
        <taxon>Acetobacterales</taxon>
        <taxon>Acetobacteraceae</taxon>
        <taxon>Acetobacter</taxon>
    </lineage>
</organism>
<gene>
    <name evidence="1" type="ORF">AOR01nite_25010</name>
</gene>
<comment type="caution">
    <text evidence="1">The sequence shown here is derived from an EMBL/GenBank/DDBJ whole genome shotgun (WGS) entry which is preliminary data.</text>
</comment>
<protein>
    <submittedName>
        <fullName evidence="1">Uncharacterized protein</fullName>
    </submittedName>
</protein>